<evidence type="ECO:0000256" key="3">
    <source>
        <dbReference type="ARBA" id="ARBA00010279"/>
    </source>
</evidence>
<dbReference type="GO" id="GO:0046872">
    <property type="term" value="F:metal ion binding"/>
    <property type="evidence" value="ECO:0007669"/>
    <property type="project" value="UniProtKB-KW"/>
</dbReference>
<reference evidence="20" key="2">
    <citation type="submission" date="2010-03" db="EMBL/GenBank/DDBJ databases">
        <title>The genome sequence of Coccidioides posadasii strain Silveira.</title>
        <authorList>
            <consortium name="The Broad Institute Genome Sequencing Center for Infectious Disease"/>
            <person name="Neafsey D."/>
            <person name="Orbach M."/>
            <person name="Henn M.R."/>
            <person name="Cole G.T."/>
            <person name="Galgiani J."/>
            <person name="Gardner M.J."/>
            <person name="Kirkland T.N."/>
            <person name="Taylor J.W."/>
            <person name="Young S.K."/>
            <person name="Zeng Q."/>
            <person name="Koehrsen M."/>
            <person name="Alvarado L."/>
            <person name="Berlin A."/>
            <person name="Borenstein D."/>
            <person name="Chapman S.B."/>
            <person name="Chen Z."/>
            <person name="Engels R."/>
            <person name="Freedman E."/>
            <person name="Gellesch M."/>
            <person name="Goldberg J."/>
            <person name="Griggs A."/>
            <person name="Gujja S."/>
            <person name="Heilman E."/>
            <person name="Heiman D."/>
            <person name="Howarth C."/>
            <person name="Jen D."/>
            <person name="Larson L."/>
            <person name="Mehta T."/>
            <person name="Neiman D."/>
            <person name="Park D."/>
            <person name="Pearson M."/>
            <person name="Richards J."/>
            <person name="Roberts A."/>
            <person name="Saif S."/>
            <person name="Shea T."/>
            <person name="Shenoy N."/>
            <person name="Sisk P."/>
            <person name="Stolte C."/>
            <person name="Sykes S."/>
            <person name="Walk T."/>
            <person name="White J."/>
            <person name="Yandava C."/>
            <person name="Haas B."/>
            <person name="Nusbaum C."/>
            <person name="Birren B."/>
        </authorList>
    </citation>
    <scope>NUCLEOTIDE SEQUENCE [LARGE SCALE GENOMIC DNA]</scope>
    <source>
        <strain evidence="20">RMSCC 757 / Silveira</strain>
    </source>
</reference>
<dbReference type="InterPro" id="IPR024079">
    <property type="entry name" value="MetalloPept_cat_dom_sf"/>
</dbReference>
<feature type="binding site" evidence="17">
    <location>
        <position position="308"/>
    </location>
    <ligand>
        <name>Zn(2+)</name>
        <dbReference type="ChEBI" id="CHEBI:29105"/>
        <note>catalytic</note>
    </ligand>
</feature>
<feature type="binding site" evidence="17">
    <location>
        <position position="304"/>
    </location>
    <ligand>
        <name>Zn(2+)</name>
        <dbReference type="ChEBI" id="CHEBI:29105"/>
        <note>catalytic</note>
    </ligand>
</feature>
<evidence type="ECO:0000256" key="1">
    <source>
        <dbReference type="ARBA" id="ARBA00001187"/>
    </source>
</evidence>
<keyword evidence="7 17" id="KW-0479">Metal-binding</keyword>
<keyword evidence="5 18" id="KW-0645">Protease</keyword>
<keyword evidence="10 17" id="KW-0862">Zinc</keyword>
<dbReference type="EC" id="3.4.24.39" evidence="18"/>
<evidence type="ECO:0000256" key="12">
    <source>
        <dbReference type="ARBA" id="ARBA00023049"/>
    </source>
</evidence>
<comment type="function">
    <text evidence="15">Secreted metalloproteinase that allows assimilation of proteinaceous substrates. Shows high activities on basic nuclear substrates such as histone and protamine. May be involved in virulence.</text>
</comment>
<evidence type="ECO:0000256" key="5">
    <source>
        <dbReference type="ARBA" id="ARBA00022670"/>
    </source>
</evidence>
<dbReference type="PRINTS" id="PR00768">
    <property type="entry name" value="DEUTEROLYSIN"/>
</dbReference>
<dbReference type="OrthoDB" id="412874at2759"/>
<evidence type="ECO:0000256" key="6">
    <source>
        <dbReference type="ARBA" id="ARBA00022685"/>
    </source>
</evidence>
<dbReference type="InterPro" id="IPR001384">
    <property type="entry name" value="Peptidase_M35"/>
</dbReference>
<dbReference type="eggNOG" id="ENOG502SGF5">
    <property type="taxonomic scope" value="Eukaryota"/>
</dbReference>
<feature type="binding site" evidence="17">
    <location>
        <position position="319"/>
    </location>
    <ligand>
        <name>Zn(2+)</name>
        <dbReference type="ChEBI" id="CHEBI:29105"/>
        <note>catalytic</note>
    </ligand>
</feature>
<sequence length="353" mass="38218">MLFPSIVAALAALANPVLSLTIPQATGSELDVQLSAIGNTRIKAVITNKADRQLKLLKYNNFFDDGPIQKVGVFKDGQPVKFEGMLRRVLMKNLEPSLFVSLSPGQTVEREFDIASTADLASGGAYTVFSQGAIPFAEGDGTTIAGAVAFKSNKLDLDIDGALAATVSKAINPISARTRVESACRGEQRETLLKALEYSAQLSRAAAQAAQNNTRKVEEYFMKSDAQTVETIVARLNAVAQESSSTDSGATRYFCNDRGNQCTPNTIAYTLPSLNVVVNCPIYYDLPVISDECHAQDQATTCLHEFTHNPGVYDPYCRDHAYGYDGIRKLSPEQALLNADTYSLFANAIYVNC</sequence>
<dbReference type="STRING" id="443226.E9DGC5"/>
<keyword evidence="9 18" id="KW-0378">Hydrolase</keyword>
<feature type="chain" id="PRO_5040558453" description="Neutral protease 2" evidence="18">
    <location>
        <begin position="20"/>
        <end position="353"/>
    </location>
</feature>
<dbReference type="Gene3D" id="3.40.390.10">
    <property type="entry name" value="Collagenase (Catalytic Domain)"/>
    <property type="match status" value="1"/>
</dbReference>
<evidence type="ECO:0000313" key="19">
    <source>
        <dbReference type="EMBL" id="EFW14616.1"/>
    </source>
</evidence>
<keyword evidence="11" id="KW-0843">Virulence</keyword>
<gene>
    <name evidence="19" type="ORF">CPSG_08874</name>
</gene>
<comment type="subcellular location">
    <subcellularLocation>
        <location evidence="2 18">Secreted</location>
    </subcellularLocation>
</comment>
<comment type="cofactor">
    <cofactor evidence="17 18">
        <name>Zn(2+)</name>
        <dbReference type="ChEBI" id="CHEBI:29105"/>
    </cofactor>
    <text evidence="17 18">Binds 1 zinc ion per subunit.</text>
</comment>
<dbReference type="SUPFAM" id="SSF55486">
    <property type="entry name" value="Metalloproteases ('zincins'), catalytic domain"/>
    <property type="match status" value="1"/>
</dbReference>
<dbReference type="Proteomes" id="UP000002497">
    <property type="component" value="Unassembled WGS sequence"/>
</dbReference>
<dbReference type="AlphaFoldDB" id="E9DGC5"/>
<dbReference type="EMBL" id="GL636505">
    <property type="protein sequence ID" value="EFW14616.1"/>
    <property type="molecule type" value="Genomic_DNA"/>
</dbReference>
<protein>
    <recommendedName>
        <fullName evidence="18">Neutral protease 2</fullName>
        <ecNumber evidence="18">3.4.24.39</ecNumber>
    </recommendedName>
    <alternativeName>
        <fullName evidence="18">Deuterolysin</fullName>
    </alternativeName>
</protein>
<dbReference type="GO" id="GO:0005576">
    <property type="term" value="C:extracellular region"/>
    <property type="evidence" value="ECO:0007669"/>
    <property type="project" value="UniProtKB-SubCell"/>
</dbReference>
<dbReference type="VEuPathDB" id="FungiDB:CPSG_08874"/>
<dbReference type="HOGENOM" id="CLU_039313_1_0_1"/>
<evidence type="ECO:0000256" key="8">
    <source>
        <dbReference type="ARBA" id="ARBA00022729"/>
    </source>
</evidence>
<evidence type="ECO:0000256" key="2">
    <source>
        <dbReference type="ARBA" id="ARBA00004613"/>
    </source>
</evidence>
<dbReference type="PANTHER" id="PTHR37016">
    <property type="match status" value="1"/>
</dbReference>
<evidence type="ECO:0000256" key="15">
    <source>
        <dbReference type="ARBA" id="ARBA00025438"/>
    </source>
</evidence>
<dbReference type="GO" id="GO:0006508">
    <property type="term" value="P:proteolysis"/>
    <property type="evidence" value="ECO:0007669"/>
    <property type="project" value="UniProtKB-KW"/>
</dbReference>
<evidence type="ECO:0000256" key="16">
    <source>
        <dbReference type="PIRSR" id="PIRSR601384-1"/>
    </source>
</evidence>
<evidence type="ECO:0000256" key="4">
    <source>
        <dbReference type="ARBA" id="ARBA00022525"/>
    </source>
</evidence>
<dbReference type="Pfam" id="PF02102">
    <property type="entry name" value="Peptidase_M35"/>
    <property type="match status" value="1"/>
</dbReference>
<evidence type="ECO:0000256" key="18">
    <source>
        <dbReference type="RuleBase" id="RU361126"/>
    </source>
</evidence>
<evidence type="ECO:0000256" key="11">
    <source>
        <dbReference type="ARBA" id="ARBA00023026"/>
    </source>
</evidence>
<reference evidence="20" key="1">
    <citation type="journal article" date="2010" name="Genome Res.">
        <title>Population genomic sequencing of Coccidioides fungi reveals recent hybridization and transposon control.</title>
        <authorList>
            <person name="Neafsey D.E."/>
            <person name="Barker B.M."/>
            <person name="Sharpton T.J."/>
            <person name="Stajich J.E."/>
            <person name="Park D.J."/>
            <person name="Whiston E."/>
            <person name="Hung C.-Y."/>
            <person name="McMahan C."/>
            <person name="White J."/>
            <person name="Sykes S."/>
            <person name="Heiman D."/>
            <person name="Young S."/>
            <person name="Zeng Q."/>
            <person name="Abouelleil A."/>
            <person name="Aftuck L."/>
            <person name="Bessette D."/>
            <person name="Brown A."/>
            <person name="FitzGerald M."/>
            <person name="Lui A."/>
            <person name="Macdonald J.P."/>
            <person name="Priest M."/>
            <person name="Orbach M.J."/>
            <person name="Galgiani J.N."/>
            <person name="Kirkland T.N."/>
            <person name="Cole G.T."/>
            <person name="Birren B.W."/>
            <person name="Henn M.R."/>
            <person name="Taylor J.W."/>
            <person name="Rounsley S.D."/>
        </authorList>
    </citation>
    <scope>NUCLEOTIDE SEQUENCE [LARGE SCALE GENOMIC DNA]</scope>
    <source>
        <strain evidence="20">RMSCC 757 / Silveira</strain>
    </source>
</reference>
<evidence type="ECO:0000256" key="9">
    <source>
        <dbReference type="ARBA" id="ARBA00022801"/>
    </source>
</evidence>
<evidence type="ECO:0000256" key="17">
    <source>
        <dbReference type="PIRSR" id="PIRSR601384-2"/>
    </source>
</evidence>
<dbReference type="InterPro" id="IPR050414">
    <property type="entry name" value="Fungal_M35_metalloproteases"/>
</dbReference>
<organism evidence="20">
    <name type="scientific">Coccidioides posadasii (strain RMSCC 757 / Silveira)</name>
    <name type="common">Valley fever fungus</name>
    <dbReference type="NCBI Taxonomy" id="443226"/>
    <lineage>
        <taxon>Eukaryota</taxon>
        <taxon>Fungi</taxon>
        <taxon>Dikarya</taxon>
        <taxon>Ascomycota</taxon>
        <taxon>Pezizomycotina</taxon>
        <taxon>Eurotiomycetes</taxon>
        <taxon>Eurotiomycetidae</taxon>
        <taxon>Onygenales</taxon>
        <taxon>Onygenaceae</taxon>
        <taxon>Coccidioides</taxon>
    </lineage>
</organism>
<accession>E9DGC5</accession>
<comment type="similarity">
    <text evidence="3 18">Belongs to the peptidase M35 family.</text>
</comment>
<keyword evidence="6 18" id="KW-0165">Cleavage on pair of basic residues</keyword>
<keyword evidence="14" id="KW-1015">Disulfide bond</keyword>
<dbReference type="OMA" id="QTMWDGN"/>
<name>E9DGC5_COCPS</name>
<feature type="signal peptide" evidence="18">
    <location>
        <begin position="1"/>
        <end position="19"/>
    </location>
</feature>
<comment type="catalytic activity">
    <reaction evidence="1 18">
        <text>Preferential cleavage of bonds with hydrophobic residues in P1'. Also 3-Asn-|-Gln-4 and 8-Gly-|-Ser-9 bonds in insulin B chain.</text>
        <dbReference type="EC" id="3.4.24.39"/>
    </reaction>
</comment>
<evidence type="ECO:0000256" key="7">
    <source>
        <dbReference type="ARBA" id="ARBA00022723"/>
    </source>
</evidence>
<evidence type="ECO:0000256" key="10">
    <source>
        <dbReference type="ARBA" id="ARBA00022833"/>
    </source>
</evidence>
<dbReference type="GO" id="GO:0004222">
    <property type="term" value="F:metalloendopeptidase activity"/>
    <property type="evidence" value="ECO:0007669"/>
    <property type="project" value="InterPro"/>
</dbReference>
<dbReference type="CDD" id="cd11008">
    <property type="entry name" value="M35_deuterolysin_like"/>
    <property type="match status" value="1"/>
</dbReference>
<keyword evidence="12 18" id="KW-0482">Metalloprotease</keyword>
<keyword evidence="4 18" id="KW-0964">Secreted</keyword>
<dbReference type="Gene3D" id="2.60.40.2970">
    <property type="match status" value="1"/>
</dbReference>
<feature type="active site" evidence="16">
    <location>
        <position position="305"/>
    </location>
</feature>
<evidence type="ECO:0000313" key="20">
    <source>
        <dbReference type="Proteomes" id="UP000002497"/>
    </source>
</evidence>
<keyword evidence="8 18" id="KW-0732">Signal</keyword>
<dbReference type="PANTHER" id="PTHR37016:SF3">
    <property type="entry name" value="NEUTRAL PROTEASE 2-RELATED"/>
    <property type="match status" value="1"/>
</dbReference>
<keyword evidence="20" id="KW-1185">Reference proteome</keyword>
<proteinExistence type="inferred from homology"/>
<evidence type="ECO:0000256" key="14">
    <source>
        <dbReference type="ARBA" id="ARBA00023157"/>
    </source>
</evidence>
<evidence type="ECO:0000256" key="13">
    <source>
        <dbReference type="ARBA" id="ARBA00023145"/>
    </source>
</evidence>
<keyword evidence="13" id="KW-0865">Zymogen</keyword>
<dbReference type="VEuPathDB" id="FungiDB:D8B26_006992"/>